<proteinExistence type="predicted"/>
<name>A0A9N8D4Z7_9STRA</name>
<dbReference type="OrthoDB" id="45156at2759"/>
<keyword evidence="3" id="KW-1185">Reference proteome</keyword>
<accession>A0A9N8D4Z7</accession>
<gene>
    <name evidence="2" type="ORF">SEMRO_6_G005330.1</name>
</gene>
<feature type="region of interest" description="Disordered" evidence="1">
    <location>
        <begin position="1"/>
        <end position="57"/>
    </location>
</feature>
<evidence type="ECO:0000256" key="1">
    <source>
        <dbReference type="SAM" id="MobiDB-lite"/>
    </source>
</evidence>
<dbReference type="EMBL" id="CAICTM010000006">
    <property type="protein sequence ID" value="CAB9496562.1"/>
    <property type="molecule type" value="Genomic_DNA"/>
</dbReference>
<protein>
    <submittedName>
        <fullName evidence="2">Uncharacterized protein</fullName>
    </submittedName>
</protein>
<reference evidence="2" key="1">
    <citation type="submission" date="2020-06" db="EMBL/GenBank/DDBJ databases">
        <authorList>
            <consortium name="Plant Systems Biology data submission"/>
        </authorList>
    </citation>
    <scope>NUCLEOTIDE SEQUENCE</scope>
    <source>
        <strain evidence="2">D6</strain>
    </source>
</reference>
<evidence type="ECO:0000313" key="3">
    <source>
        <dbReference type="Proteomes" id="UP001153069"/>
    </source>
</evidence>
<organism evidence="2 3">
    <name type="scientific">Seminavis robusta</name>
    <dbReference type="NCBI Taxonomy" id="568900"/>
    <lineage>
        <taxon>Eukaryota</taxon>
        <taxon>Sar</taxon>
        <taxon>Stramenopiles</taxon>
        <taxon>Ochrophyta</taxon>
        <taxon>Bacillariophyta</taxon>
        <taxon>Bacillariophyceae</taxon>
        <taxon>Bacillariophycidae</taxon>
        <taxon>Naviculales</taxon>
        <taxon>Naviculaceae</taxon>
        <taxon>Seminavis</taxon>
    </lineage>
</organism>
<evidence type="ECO:0000313" key="2">
    <source>
        <dbReference type="EMBL" id="CAB9496562.1"/>
    </source>
</evidence>
<dbReference type="AlphaFoldDB" id="A0A9N8D4Z7"/>
<sequence>MATIHPVRSALKKPTNPDDEQDQQQEKKKLQWADTVNDNGDKNSAKSFMKKSNVNTSTSKKKKRTLCAVCGIQPAALTVRMVVQTKEQQDRRKKKPLCLLHYYTTMAVHEGGEFVNVHDADTVQQQVNNNGVQDLFAEAFVQLQQELAQESLNIAPTTTASKNPRKAPPAQDPLAILHDLHRNTKKKRKQPPPQGGFLRHVPVPERLRKTQQEQAKLQATQLARMKRAALDTSKRREPTRKSIWNAVMDDPSPSVKTKPIRMEDDTVDATCSCGSTNVSSLGNVTSRNQDVRKGEVWGSGDRSNDDVILKYQCNQCGKMWQESG</sequence>
<dbReference type="Proteomes" id="UP001153069">
    <property type="component" value="Unassembled WGS sequence"/>
</dbReference>
<comment type="caution">
    <text evidence="2">The sequence shown here is derived from an EMBL/GenBank/DDBJ whole genome shotgun (WGS) entry which is preliminary data.</text>
</comment>